<proteinExistence type="predicted"/>
<comment type="caution">
    <text evidence="1">The sequence shown here is derived from an EMBL/GenBank/DDBJ whole genome shotgun (WGS) entry which is preliminary data.</text>
</comment>
<organism evidence="1 2">
    <name type="scientific">Triparma laevis f. inornata</name>
    <dbReference type="NCBI Taxonomy" id="1714386"/>
    <lineage>
        <taxon>Eukaryota</taxon>
        <taxon>Sar</taxon>
        <taxon>Stramenopiles</taxon>
        <taxon>Ochrophyta</taxon>
        <taxon>Bolidophyceae</taxon>
        <taxon>Parmales</taxon>
        <taxon>Triparmaceae</taxon>
        <taxon>Triparma</taxon>
    </lineage>
</organism>
<name>A0A9W7AWU2_9STRA</name>
<dbReference type="AlphaFoldDB" id="A0A9W7AWU2"/>
<sequence length="72" mass="8161">MNNLLDVRKMEEGKMTLNNHPTNVKTVIKSVQDMLRPSVRKGVQFTCNFPAGTEVRNCDQRGAKRRAARSCL</sequence>
<reference evidence="2" key="1">
    <citation type="journal article" date="2023" name="Commun. Biol.">
        <title>Genome analysis of Parmales, the sister group of diatoms, reveals the evolutionary specialization of diatoms from phago-mixotrophs to photoautotrophs.</title>
        <authorList>
            <person name="Ban H."/>
            <person name="Sato S."/>
            <person name="Yoshikawa S."/>
            <person name="Yamada K."/>
            <person name="Nakamura Y."/>
            <person name="Ichinomiya M."/>
            <person name="Sato N."/>
            <person name="Blanc-Mathieu R."/>
            <person name="Endo H."/>
            <person name="Kuwata A."/>
            <person name="Ogata H."/>
        </authorList>
    </citation>
    <scope>NUCLEOTIDE SEQUENCE [LARGE SCALE GENOMIC DNA]</scope>
</reference>
<dbReference type="Proteomes" id="UP001162640">
    <property type="component" value="Unassembled WGS sequence"/>
</dbReference>
<dbReference type="EMBL" id="BLQM01000271">
    <property type="protein sequence ID" value="GMH79782.1"/>
    <property type="molecule type" value="Genomic_DNA"/>
</dbReference>
<accession>A0A9W7AWU2</accession>
<protein>
    <submittedName>
        <fullName evidence="1">Uncharacterized protein</fullName>
    </submittedName>
</protein>
<dbReference type="InterPro" id="IPR036890">
    <property type="entry name" value="HATPase_C_sf"/>
</dbReference>
<evidence type="ECO:0000313" key="1">
    <source>
        <dbReference type="EMBL" id="GMH79782.1"/>
    </source>
</evidence>
<evidence type="ECO:0000313" key="2">
    <source>
        <dbReference type="Proteomes" id="UP001162640"/>
    </source>
</evidence>
<dbReference type="Gene3D" id="3.30.565.10">
    <property type="entry name" value="Histidine kinase-like ATPase, C-terminal domain"/>
    <property type="match status" value="1"/>
</dbReference>
<gene>
    <name evidence="1" type="ORF">TL16_g08271</name>
</gene>